<keyword evidence="2" id="KW-1185">Reference proteome</keyword>
<organism evidence="1 2">
    <name type="scientific">Dendrolimus kikuchii</name>
    <dbReference type="NCBI Taxonomy" id="765133"/>
    <lineage>
        <taxon>Eukaryota</taxon>
        <taxon>Metazoa</taxon>
        <taxon>Ecdysozoa</taxon>
        <taxon>Arthropoda</taxon>
        <taxon>Hexapoda</taxon>
        <taxon>Insecta</taxon>
        <taxon>Pterygota</taxon>
        <taxon>Neoptera</taxon>
        <taxon>Endopterygota</taxon>
        <taxon>Lepidoptera</taxon>
        <taxon>Glossata</taxon>
        <taxon>Ditrysia</taxon>
        <taxon>Bombycoidea</taxon>
        <taxon>Lasiocampidae</taxon>
        <taxon>Dendrolimus</taxon>
    </lineage>
</organism>
<dbReference type="Proteomes" id="UP000824533">
    <property type="component" value="Linkage Group LG10"/>
</dbReference>
<protein>
    <submittedName>
        <fullName evidence="1">Uncharacterized protein</fullName>
    </submittedName>
</protein>
<sequence length="402" mass="46185">MKRLQHFCTWVFAKLWNFLKRKVFLILCIVGIIIIISRWRLICINMESQLKVQYICSSFAEGQSVGSLCHGLCQPQVSSSLSCFNLYMERNAVFSGVWMNNTVVFKTLKKSKINNFPLLEESMPVEYSSENEFSKLIKNTIKFKFNISINDVDAKRMSYIQYNQNGGSRHVEMENVWLLLQDNEYIALSLYEKFNLFPKLYGTCGSLYAVQKLNPISRFWNFMTLYDSPEEWEKRVKISVLILDYLLQLEANFPEPLMLCDVKMSHFGVTDDLKKVMYLDLDSVHPLSVANRITADGSSCKQHSDCDYQDCRSFCNLATKKCQFGVANNNLQIVCEKIFLGWVMSGRVIVPGLLVGPRTPMVLLEVLEKCANPTGEAGLSRSPTTKDIRKSLYTFLVHLTMI</sequence>
<reference evidence="1 2" key="1">
    <citation type="journal article" date="2021" name="Front. Genet.">
        <title>Chromosome-Level Genome Assembly Reveals Significant Gene Expansion in the Toll and IMD Signaling Pathways of Dendrolimus kikuchii.</title>
        <authorList>
            <person name="Zhou J."/>
            <person name="Wu P."/>
            <person name="Xiong Z."/>
            <person name="Liu N."/>
            <person name="Zhao N."/>
            <person name="Ji M."/>
            <person name="Qiu Y."/>
            <person name="Yang B."/>
        </authorList>
    </citation>
    <scope>NUCLEOTIDE SEQUENCE [LARGE SCALE GENOMIC DNA]</scope>
    <source>
        <strain evidence="1">Ann1</strain>
    </source>
</reference>
<comment type="caution">
    <text evidence="1">The sequence shown here is derived from an EMBL/GenBank/DDBJ whole genome shotgun (WGS) entry which is preliminary data.</text>
</comment>
<accession>A0ACC1D2Z0</accession>
<gene>
    <name evidence="1" type="ORF">K1T71_006034</name>
</gene>
<dbReference type="EMBL" id="CM034396">
    <property type="protein sequence ID" value="KAJ0178211.1"/>
    <property type="molecule type" value="Genomic_DNA"/>
</dbReference>
<name>A0ACC1D2Z0_9NEOP</name>
<proteinExistence type="predicted"/>
<evidence type="ECO:0000313" key="1">
    <source>
        <dbReference type="EMBL" id="KAJ0178211.1"/>
    </source>
</evidence>
<evidence type="ECO:0000313" key="2">
    <source>
        <dbReference type="Proteomes" id="UP000824533"/>
    </source>
</evidence>